<dbReference type="PANTHER" id="PTHR30151">
    <property type="entry name" value="ALKANE SULFONATE ABC TRANSPORTER-RELATED, MEMBRANE SUBUNIT"/>
    <property type="match status" value="1"/>
</dbReference>
<comment type="caution">
    <text evidence="8">The sequence shown here is derived from an EMBL/GenBank/DDBJ whole genome shotgun (WGS) entry which is preliminary data.</text>
</comment>
<keyword evidence="2 7" id="KW-0813">Transport</keyword>
<organism evidence="8 9">
    <name type="scientific">Mycobacterium heidelbergense</name>
    <dbReference type="NCBI Taxonomy" id="53376"/>
    <lineage>
        <taxon>Bacteria</taxon>
        <taxon>Bacillati</taxon>
        <taxon>Actinomycetota</taxon>
        <taxon>Actinomycetes</taxon>
        <taxon>Mycobacteriales</taxon>
        <taxon>Mycobacteriaceae</taxon>
        <taxon>Mycobacterium</taxon>
        <taxon>Mycobacterium simiae complex</taxon>
    </lineage>
</organism>
<keyword evidence="9" id="KW-1185">Reference proteome</keyword>
<dbReference type="PROSITE" id="PS50928">
    <property type="entry name" value="ABC_TM1"/>
    <property type="match status" value="1"/>
</dbReference>
<reference evidence="8 9" key="1">
    <citation type="submission" date="2017-02" db="EMBL/GenBank/DDBJ databases">
        <title>The new phylogeny of genus Mycobacterium.</title>
        <authorList>
            <person name="Tortoli E."/>
            <person name="Trovato A."/>
            <person name="Cirillo D.M."/>
        </authorList>
    </citation>
    <scope>NUCLEOTIDE SEQUENCE [LARGE SCALE GENOMIC DNA]</scope>
    <source>
        <strain evidence="8 9">DSM 44471</strain>
    </source>
</reference>
<evidence type="ECO:0000256" key="7">
    <source>
        <dbReference type="RuleBase" id="RU363032"/>
    </source>
</evidence>
<accession>A0A1X0DT87</accession>
<dbReference type="Proteomes" id="UP000192566">
    <property type="component" value="Unassembled WGS sequence"/>
</dbReference>
<comment type="similarity">
    <text evidence="7">Belongs to the binding-protein-dependent transport system permease family.</text>
</comment>
<evidence type="ECO:0000256" key="6">
    <source>
        <dbReference type="ARBA" id="ARBA00023136"/>
    </source>
</evidence>
<evidence type="ECO:0000256" key="2">
    <source>
        <dbReference type="ARBA" id="ARBA00022448"/>
    </source>
</evidence>
<evidence type="ECO:0000256" key="1">
    <source>
        <dbReference type="ARBA" id="ARBA00004651"/>
    </source>
</evidence>
<dbReference type="GO" id="GO:0042918">
    <property type="term" value="P:alkanesulfonate transmembrane transport"/>
    <property type="evidence" value="ECO:0007669"/>
    <property type="project" value="UniProtKB-ARBA"/>
</dbReference>
<dbReference type="Gene3D" id="1.10.3720.10">
    <property type="entry name" value="MetI-like"/>
    <property type="match status" value="1"/>
</dbReference>
<evidence type="ECO:0000313" key="8">
    <source>
        <dbReference type="EMBL" id="ORA75439.1"/>
    </source>
</evidence>
<dbReference type="STRING" id="53376.BST25_05815"/>
<dbReference type="CDD" id="cd06261">
    <property type="entry name" value="TM_PBP2"/>
    <property type="match status" value="1"/>
</dbReference>
<dbReference type="PANTHER" id="PTHR30151:SF0">
    <property type="entry name" value="ABC TRANSPORTER PERMEASE PROTEIN MJ0413-RELATED"/>
    <property type="match status" value="1"/>
</dbReference>
<evidence type="ECO:0000256" key="4">
    <source>
        <dbReference type="ARBA" id="ARBA00022692"/>
    </source>
</evidence>
<feature type="transmembrane region" description="Helical" evidence="7">
    <location>
        <begin position="28"/>
        <end position="50"/>
    </location>
</feature>
<keyword evidence="3" id="KW-1003">Cell membrane</keyword>
<dbReference type="EMBL" id="MVHR01000005">
    <property type="protein sequence ID" value="ORA75439.1"/>
    <property type="molecule type" value="Genomic_DNA"/>
</dbReference>
<dbReference type="Pfam" id="PF00528">
    <property type="entry name" value="BPD_transp_1"/>
    <property type="match status" value="1"/>
</dbReference>
<dbReference type="AlphaFoldDB" id="A0A1X0DT87"/>
<sequence length="289" mass="31353">MSVLSTDAIPLTTQRSAVARPKPMRRRILSPALPLALLGFALFVGCWYLTVDALALPRFRGIPGPTEVIREWVNPNPAYGTSIFTASYYEHIWASVRRVAIAFTAALVTGIPLGLLLGWSSRFRQYAFPVFELIRPIPILAWVPLAMLMFHTREGSVIFLTYLAAFYAVTLNTLLGVHSIDQNLIRAARCLGAGPGTVLRTVVVPGALPYIFTGLQIGMGVAWFSLVAGEMIAGQFGLGYLINASYTTTRYPTIVIAMITLGVVGFASSAAIRLVGSRLMAYRARSIGA</sequence>
<dbReference type="FunFam" id="1.10.3720.10:FF:000003">
    <property type="entry name" value="Aliphatic sulfonate ABC transporter permease"/>
    <property type="match status" value="1"/>
</dbReference>
<dbReference type="OrthoDB" id="3173654at2"/>
<evidence type="ECO:0000256" key="3">
    <source>
        <dbReference type="ARBA" id="ARBA00022475"/>
    </source>
</evidence>
<dbReference type="InterPro" id="IPR000515">
    <property type="entry name" value="MetI-like"/>
</dbReference>
<evidence type="ECO:0000256" key="5">
    <source>
        <dbReference type="ARBA" id="ARBA00022989"/>
    </source>
</evidence>
<keyword evidence="5 7" id="KW-1133">Transmembrane helix</keyword>
<comment type="subcellular location">
    <subcellularLocation>
        <location evidence="1 7">Cell membrane</location>
        <topology evidence="1 7">Multi-pass membrane protein</topology>
    </subcellularLocation>
</comment>
<evidence type="ECO:0000313" key="9">
    <source>
        <dbReference type="Proteomes" id="UP000192566"/>
    </source>
</evidence>
<protein>
    <submittedName>
        <fullName evidence="8">ABC transporter permease</fullName>
    </submittedName>
</protein>
<proteinExistence type="inferred from homology"/>
<keyword evidence="6 7" id="KW-0472">Membrane</keyword>
<dbReference type="GO" id="GO:0005886">
    <property type="term" value="C:plasma membrane"/>
    <property type="evidence" value="ECO:0007669"/>
    <property type="project" value="UniProtKB-SubCell"/>
</dbReference>
<feature type="transmembrane region" description="Helical" evidence="7">
    <location>
        <begin position="99"/>
        <end position="119"/>
    </location>
</feature>
<dbReference type="RefSeq" id="WP_083073055.1">
    <property type="nucleotide sequence ID" value="NZ_AP022615.1"/>
</dbReference>
<name>A0A1X0DT87_MYCHE</name>
<feature type="transmembrane region" description="Helical" evidence="7">
    <location>
        <begin position="254"/>
        <end position="275"/>
    </location>
</feature>
<feature type="transmembrane region" description="Helical" evidence="7">
    <location>
        <begin position="126"/>
        <end position="150"/>
    </location>
</feature>
<keyword evidence="4 7" id="KW-0812">Transmembrane</keyword>
<feature type="transmembrane region" description="Helical" evidence="7">
    <location>
        <begin position="156"/>
        <end position="177"/>
    </location>
</feature>
<dbReference type="InterPro" id="IPR035906">
    <property type="entry name" value="MetI-like_sf"/>
</dbReference>
<dbReference type="SUPFAM" id="SSF161098">
    <property type="entry name" value="MetI-like"/>
    <property type="match status" value="1"/>
</dbReference>
<gene>
    <name evidence="8" type="ORF">BST25_05815</name>
</gene>